<protein>
    <recommendedName>
        <fullName evidence="1">Cohesin domain-containing protein</fullName>
    </recommendedName>
</protein>
<feature type="domain" description="Cohesin" evidence="1">
    <location>
        <begin position="33"/>
        <end position="161"/>
    </location>
</feature>
<dbReference type="InterPro" id="IPR008965">
    <property type="entry name" value="CBM2/CBM3_carb-bd_dom_sf"/>
</dbReference>
<dbReference type="EMBL" id="MT631666">
    <property type="protein sequence ID" value="QNO56727.1"/>
    <property type="molecule type" value="Genomic_DNA"/>
</dbReference>
<proteinExistence type="predicted"/>
<gene>
    <name evidence="2" type="ORF">HGIILDEE_00016</name>
</gene>
<dbReference type="GO" id="GO:0000272">
    <property type="term" value="P:polysaccharide catabolic process"/>
    <property type="evidence" value="ECO:0007669"/>
    <property type="project" value="InterPro"/>
</dbReference>
<dbReference type="AlphaFoldDB" id="A0A7G9Z8Z3"/>
<sequence length="301" mass="32707">MDSKAMNVILVAVIVLSVQLPTSAIPTADHFGVEDTSGYKDTHVLIPVNITNPQNGLIQCIIFNISYTNSVIKVVDVHQGILTSNWEYSTYNNFDWGTWVVVGGSGNPIQNGLSGSVVVLNFSVVGEPGETTKMNLSDIQLSDEDGSLVGTAPAKNGTFTILSSTPALVFDTGAGTYPSISGVHTGTITPNKKITVSKLYTYSCPGTGGHSEYVRIWNESWTIASGNWAGYRHGWQNITFDNSFTLKSGELYNYTLHTGSYPQIIHKKTFPVPEGEITCTKFTDANGKVYHDWIPAIKLFL</sequence>
<dbReference type="GO" id="GO:0030246">
    <property type="term" value="F:carbohydrate binding"/>
    <property type="evidence" value="ECO:0007669"/>
    <property type="project" value="InterPro"/>
</dbReference>
<reference evidence="2" key="1">
    <citation type="submission" date="2020-06" db="EMBL/GenBank/DDBJ databases">
        <title>Unique genomic features of the anaerobic methanotrophic archaea.</title>
        <authorList>
            <person name="Chadwick G.L."/>
            <person name="Skennerton C.T."/>
            <person name="Laso-Perez R."/>
            <person name="Leu A.O."/>
            <person name="Speth D.R."/>
            <person name="Yu H."/>
            <person name="Morgan-Lang C."/>
            <person name="Hatzenpichler R."/>
            <person name="Goudeau D."/>
            <person name="Malmstrom R."/>
            <person name="Brazelton W.J."/>
            <person name="Woyke T."/>
            <person name="Hallam S.J."/>
            <person name="Tyson G.W."/>
            <person name="Wegener G."/>
            <person name="Boetius A."/>
            <person name="Orphan V."/>
        </authorList>
    </citation>
    <scope>NUCLEOTIDE SEQUENCE</scope>
</reference>
<dbReference type="InterPro" id="IPR002102">
    <property type="entry name" value="Cohesin_dom"/>
</dbReference>
<evidence type="ECO:0000259" key="1">
    <source>
        <dbReference type="Pfam" id="PF00963"/>
    </source>
</evidence>
<evidence type="ECO:0000313" key="2">
    <source>
        <dbReference type="EMBL" id="QNO56727.1"/>
    </source>
</evidence>
<dbReference type="Pfam" id="PF00963">
    <property type="entry name" value="Cohesin"/>
    <property type="match status" value="1"/>
</dbReference>
<accession>A0A7G9Z8Z3</accession>
<dbReference type="Gene3D" id="2.60.40.680">
    <property type="match status" value="1"/>
</dbReference>
<name>A0A7G9Z8Z3_9EURY</name>
<organism evidence="2">
    <name type="scientific">Candidatus Methanophaga sp. ANME-1 ERB7</name>
    <dbReference type="NCBI Taxonomy" id="2759913"/>
    <lineage>
        <taxon>Archaea</taxon>
        <taxon>Methanobacteriati</taxon>
        <taxon>Methanobacteriota</taxon>
        <taxon>Stenosarchaea group</taxon>
        <taxon>Methanomicrobia</taxon>
        <taxon>Candidatus Methanophagales</taxon>
        <taxon>Candidatus Methanophagaceae</taxon>
        <taxon>Candidatus Methanophaga</taxon>
    </lineage>
</organism>
<dbReference type="SUPFAM" id="SSF49384">
    <property type="entry name" value="Carbohydrate-binding domain"/>
    <property type="match status" value="1"/>
</dbReference>